<dbReference type="EMBL" id="PXYV01000054">
    <property type="protein sequence ID" value="PSR20669.1"/>
    <property type="molecule type" value="Genomic_DNA"/>
</dbReference>
<dbReference type="Pfam" id="PF02491">
    <property type="entry name" value="SHS2_FTSA"/>
    <property type="match status" value="1"/>
</dbReference>
<sequence>MTKRPLVLAVDVGTTKVSALVGEAQTDGELTVLGVAASPVVGMRRGLVFEVERVAMAIRDAVNRANSMAGTDLTQAVVAVNGDHLAIEAGQAGVHLKSGTVSPEDVERATRKAAQVTLPAGRETVQVIRRGLAVDGFRGVVDPVGMVAHQMDAEVFVVTGLTTVIRNLRRVVSMAGLNAALLIPAPQASADAVLADDEKQVGVVHLDVGGGTTGVTVYRGGHLQYLGVVPIGGESITSDLSVGLGVVTTQAERLKLEYAAVGVEREGTLEVRAVSGQSVKVIPVKELQEIVAARVDEWVGLVESHLSRIEWAKGPAAGVVMTGGGALLKGLRSFLESRWGWPVRLGAPIGLGGLSDLSRSPGYAVVVGVARDSRMYGLRSETESVWKRMVQMWLALWN</sequence>
<evidence type="ECO:0000313" key="8">
    <source>
        <dbReference type="Proteomes" id="UP000241848"/>
    </source>
</evidence>
<keyword evidence="4 5" id="KW-0131">Cell cycle</keyword>
<dbReference type="PIRSF" id="PIRSF003101">
    <property type="entry name" value="FtsA"/>
    <property type="match status" value="1"/>
</dbReference>
<name>A0A2T2WEL5_9FIRM</name>
<dbReference type="AlphaFoldDB" id="A0A2T2WEL5"/>
<evidence type="ECO:0000313" key="7">
    <source>
        <dbReference type="EMBL" id="PSR20669.1"/>
    </source>
</evidence>
<dbReference type="InterPro" id="IPR020823">
    <property type="entry name" value="Cell_div_FtsA"/>
</dbReference>
<dbReference type="SMART" id="SM00842">
    <property type="entry name" value="FtsA"/>
    <property type="match status" value="1"/>
</dbReference>
<gene>
    <name evidence="5 7" type="primary">ftsA</name>
    <name evidence="7" type="ORF">C7B45_13840</name>
</gene>
<evidence type="ECO:0000256" key="1">
    <source>
        <dbReference type="ARBA" id="ARBA00022475"/>
    </source>
</evidence>
<keyword evidence="2 5" id="KW-0132">Cell division</keyword>
<dbReference type="GO" id="GO:0032153">
    <property type="term" value="C:cell division site"/>
    <property type="evidence" value="ECO:0007669"/>
    <property type="project" value="UniProtKB-UniRule"/>
</dbReference>
<dbReference type="Proteomes" id="UP000241848">
    <property type="component" value="Unassembled WGS sequence"/>
</dbReference>
<dbReference type="HAMAP" id="MF_02033">
    <property type="entry name" value="FtsA"/>
    <property type="match status" value="1"/>
</dbReference>
<evidence type="ECO:0000256" key="4">
    <source>
        <dbReference type="ARBA" id="ARBA00023306"/>
    </source>
</evidence>
<comment type="subunit">
    <text evidence="5">Self-interacts. Interacts with FtsZ.</text>
</comment>
<dbReference type="InterPro" id="IPR003494">
    <property type="entry name" value="SHS2_FtsA"/>
</dbReference>
<proteinExistence type="inferred from homology"/>
<dbReference type="InterPro" id="IPR050696">
    <property type="entry name" value="FtsA/MreB"/>
</dbReference>
<dbReference type="InterPro" id="IPR043129">
    <property type="entry name" value="ATPase_NBD"/>
</dbReference>
<evidence type="ECO:0000259" key="6">
    <source>
        <dbReference type="SMART" id="SM00842"/>
    </source>
</evidence>
<evidence type="ECO:0000256" key="3">
    <source>
        <dbReference type="ARBA" id="ARBA00023136"/>
    </source>
</evidence>
<keyword evidence="1 5" id="KW-1003">Cell membrane</keyword>
<evidence type="ECO:0000256" key="5">
    <source>
        <dbReference type="HAMAP-Rule" id="MF_02033"/>
    </source>
</evidence>
<dbReference type="PANTHER" id="PTHR32432">
    <property type="entry name" value="CELL DIVISION PROTEIN FTSA-RELATED"/>
    <property type="match status" value="1"/>
</dbReference>
<dbReference type="Gene3D" id="3.30.420.40">
    <property type="match status" value="2"/>
</dbReference>
<dbReference type="CDD" id="cd24048">
    <property type="entry name" value="ASKHA_NBD_FtsA"/>
    <property type="match status" value="1"/>
</dbReference>
<protein>
    <recommendedName>
        <fullName evidence="5">Cell division protein FtsA</fullName>
    </recommendedName>
</protein>
<comment type="similarity">
    <text evidence="5">Belongs to the FtsA/MreB family.</text>
</comment>
<dbReference type="GO" id="GO:0043093">
    <property type="term" value="P:FtsZ-dependent cytokinesis"/>
    <property type="evidence" value="ECO:0007669"/>
    <property type="project" value="UniProtKB-UniRule"/>
</dbReference>
<dbReference type="SUPFAM" id="SSF53067">
    <property type="entry name" value="Actin-like ATPase domain"/>
    <property type="match status" value="2"/>
</dbReference>
<evidence type="ECO:0000256" key="2">
    <source>
        <dbReference type="ARBA" id="ARBA00022618"/>
    </source>
</evidence>
<accession>A0A2T2WEL5</accession>
<comment type="function">
    <text evidence="5">Cell division protein that is involved in the assembly of the Z ring. May serve as a membrane anchor for the Z ring.</text>
</comment>
<comment type="subcellular location">
    <subcellularLocation>
        <location evidence="5">Cell membrane</location>
        <topology evidence="5">Peripheral membrane protein</topology>
        <orientation evidence="5">Cytoplasmic side</orientation>
    </subcellularLocation>
    <text evidence="5">Localizes to the Z ring in an FtsZ-dependent manner. Targeted to the membrane through a conserved C-terminal amphipathic helix.</text>
</comment>
<dbReference type="GO" id="GO:0009898">
    <property type="term" value="C:cytoplasmic side of plasma membrane"/>
    <property type="evidence" value="ECO:0007669"/>
    <property type="project" value="UniProtKB-UniRule"/>
</dbReference>
<reference evidence="7 8" key="1">
    <citation type="journal article" date="2014" name="BMC Genomics">
        <title>Comparison of environmental and isolate Sulfobacillus genomes reveals diverse carbon, sulfur, nitrogen, and hydrogen metabolisms.</title>
        <authorList>
            <person name="Justice N.B."/>
            <person name="Norman A."/>
            <person name="Brown C.T."/>
            <person name="Singh A."/>
            <person name="Thomas B.C."/>
            <person name="Banfield J.F."/>
        </authorList>
    </citation>
    <scope>NUCLEOTIDE SEQUENCE [LARGE SCALE GENOMIC DNA]</scope>
    <source>
        <strain evidence="7">AMDSBA3</strain>
    </source>
</reference>
<dbReference type="Pfam" id="PF14450">
    <property type="entry name" value="FtsA"/>
    <property type="match status" value="1"/>
</dbReference>
<comment type="caution">
    <text evidence="7">The sequence shown here is derived from an EMBL/GenBank/DDBJ whole genome shotgun (WGS) entry which is preliminary data.</text>
</comment>
<organism evidence="7 8">
    <name type="scientific">Sulfobacillus acidophilus</name>
    <dbReference type="NCBI Taxonomy" id="53633"/>
    <lineage>
        <taxon>Bacteria</taxon>
        <taxon>Bacillati</taxon>
        <taxon>Bacillota</taxon>
        <taxon>Clostridia</taxon>
        <taxon>Eubacteriales</taxon>
        <taxon>Clostridiales Family XVII. Incertae Sedis</taxon>
        <taxon>Sulfobacillus</taxon>
    </lineage>
</organism>
<dbReference type="PANTHER" id="PTHR32432:SF4">
    <property type="entry name" value="CELL DIVISION PROTEIN FTSA"/>
    <property type="match status" value="1"/>
</dbReference>
<keyword evidence="3 5" id="KW-0472">Membrane</keyword>
<dbReference type="NCBIfam" id="TIGR01174">
    <property type="entry name" value="ftsA"/>
    <property type="match status" value="1"/>
</dbReference>
<feature type="domain" description="SHS2" evidence="6">
    <location>
        <begin position="7"/>
        <end position="193"/>
    </location>
</feature>